<keyword evidence="3" id="KW-1185">Reference proteome</keyword>
<protein>
    <submittedName>
        <fullName evidence="2">Uncharacterized protein</fullName>
    </submittedName>
</protein>
<proteinExistence type="predicted"/>
<feature type="region of interest" description="Disordered" evidence="1">
    <location>
        <begin position="1"/>
        <end position="29"/>
    </location>
</feature>
<evidence type="ECO:0000256" key="1">
    <source>
        <dbReference type="SAM" id="MobiDB-lite"/>
    </source>
</evidence>
<gene>
    <name evidence="2" type="ORF">OUZ56_012235</name>
</gene>
<feature type="compositionally biased region" description="Basic and acidic residues" evidence="1">
    <location>
        <begin position="15"/>
        <end position="25"/>
    </location>
</feature>
<dbReference type="Proteomes" id="UP001234178">
    <property type="component" value="Unassembled WGS sequence"/>
</dbReference>
<sequence length="80" mass="8605">MLRARDMVSLLGSQDLREPTTRESTDPSGTVTSIMIAGFVNVCNDVRSHSGGVNCPIDETGGRAPPLPETKQPKVPRVEQ</sequence>
<organism evidence="2 3">
    <name type="scientific">Daphnia magna</name>
    <dbReference type="NCBI Taxonomy" id="35525"/>
    <lineage>
        <taxon>Eukaryota</taxon>
        <taxon>Metazoa</taxon>
        <taxon>Ecdysozoa</taxon>
        <taxon>Arthropoda</taxon>
        <taxon>Crustacea</taxon>
        <taxon>Branchiopoda</taxon>
        <taxon>Diplostraca</taxon>
        <taxon>Cladocera</taxon>
        <taxon>Anomopoda</taxon>
        <taxon>Daphniidae</taxon>
        <taxon>Daphnia</taxon>
    </lineage>
</organism>
<dbReference type="EMBL" id="JAOYFB010000002">
    <property type="protein sequence ID" value="KAK4007078.1"/>
    <property type="molecule type" value="Genomic_DNA"/>
</dbReference>
<reference evidence="2 3" key="1">
    <citation type="journal article" date="2023" name="Nucleic Acids Res.">
        <title>The hologenome of Daphnia magna reveals possible DNA methylation and microbiome-mediated evolution of the host genome.</title>
        <authorList>
            <person name="Chaturvedi A."/>
            <person name="Li X."/>
            <person name="Dhandapani V."/>
            <person name="Marshall H."/>
            <person name="Kissane S."/>
            <person name="Cuenca-Cambronero M."/>
            <person name="Asole G."/>
            <person name="Calvet F."/>
            <person name="Ruiz-Romero M."/>
            <person name="Marangio P."/>
            <person name="Guigo R."/>
            <person name="Rago D."/>
            <person name="Mirbahai L."/>
            <person name="Eastwood N."/>
            <person name="Colbourne J.K."/>
            <person name="Zhou J."/>
            <person name="Mallon E."/>
            <person name="Orsini L."/>
        </authorList>
    </citation>
    <scope>NUCLEOTIDE SEQUENCE [LARGE SCALE GENOMIC DNA]</scope>
    <source>
        <strain evidence="2">LRV0_1</strain>
    </source>
</reference>
<evidence type="ECO:0000313" key="2">
    <source>
        <dbReference type="EMBL" id="KAK4007078.1"/>
    </source>
</evidence>
<comment type="caution">
    <text evidence="2">The sequence shown here is derived from an EMBL/GenBank/DDBJ whole genome shotgun (WGS) entry which is preliminary data.</text>
</comment>
<evidence type="ECO:0000313" key="3">
    <source>
        <dbReference type="Proteomes" id="UP001234178"/>
    </source>
</evidence>
<accession>A0ABQ9Z2G1</accession>
<feature type="region of interest" description="Disordered" evidence="1">
    <location>
        <begin position="53"/>
        <end position="80"/>
    </location>
</feature>
<name>A0ABQ9Z2G1_9CRUS</name>